<dbReference type="EMBL" id="BAAARJ010000028">
    <property type="protein sequence ID" value="GAA2636747.1"/>
    <property type="molecule type" value="Genomic_DNA"/>
</dbReference>
<dbReference type="InterPro" id="IPR036188">
    <property type="entry name" value="FAD/NAD-bd_sf"/>
</dbReference>
<evidence type="ECO:0000313" key="2">
    <source>
        <dbReference type="Proteomes" id="UP001501447"/>
    </source>
</evidence>
<gene>
    <name evidence="1" type="ORF">GCM10009863_61620</name>
</gene>
<comment type="caution">
    <text evidence="1">The sequence shown here is derived from an EMBL/GenBank/DDBJ whole genome shotgun (WGS) entry which is preliminary data.</text>
</comment>
<proteinExistence type="predicted"/>
<evidence type="ECO:0000313" key="1">
    <source>
        <dbReference type="EMBL" id="GAA2636747.1"/>
    </source>
</evidence>
<dbReference type="PANTHER" id="PTHR43422">
    <property type="entry name" value="THIAMINE THIAZOLE SYNTHASE"/>
    <property type="match status" value="1"/>
</dbReference>
<keyword evidence="1" id="KW-0560">Oxidoreductase</keyword>
<dbReference type="PANTHER" id="PTHR43422:SF3">
    <property type="entry name" value="THIAMINE THIAZOLE SYNTHASE"/>
    <property type="match status" value="1"/>
</dbReference>
<dbReference type="GO" id="GO:0004497">
    <property type="term" value="F:monooxygenase activity"/>
    <property type="evidence" value="ECO:0007669"/>
    <property type="project" value="UniProtKB-KW"/>
</dbReference>
<organism evidence="1 2">
    <name type="scientific">Streptomyces axinellae</name>
    <dbReference type="NCBI Taxonomy" id="552788"/>
    <lineage>
        <taxon>Bacteria</taxon>
        <taxon>Bacillati</taxon>
        <taxon>Actinomycetota</taxon>
        <taxon>Actinomycetes</taxon>
        <taxon>Kitasatosporales</taxon>
        <taxon>Streptomycetaceae</taxon>
        <taxon>Streptomyces</taxon>
    </lineage>
</organism>
<sequence length="401" mass="43130">MHALLDGGRRQIDHLFPGFAAELVAGGAARADTGEGVHGFLEGRCKVLVDGMEVISATRPFLEAHLRRRVWALGNVRPVSGGAHGLVFTGDRVSGVRCSGPGESRDPAGGSSCDEDVLAADLVVDATGRGSRIGAWLSEGGWPEPGLRRMSVDLGYATALFRRPPEASGVTVAQSLTTLPDGRIRLSTLGRVEGEDRWIALVAGYADDRPGRTSAEFKLRCQQDPAAPFHELAEDGEPIGEPFLYRHPDNRRRDFHRLDRFPAGLVAVGDALASFNPVYGQGMSSAAMHAACLAAHLATRPSPHEPAWPYFRRARAVVDDAWQTSALNDLKMPHVMEPRPRGFAVASRISDVILRASVTDPVTNLRLMEVTHMLAPASTLLRPGTVLRAAWAVRGQGAVRS</sequence>
<dbReference type="Gene3D" id="3.50.50.60">
    <property type="entry name" value="FAD/NAD(P)-binding domain"/>
    <property type="match status" value="1"/>
</dbReference>
<protein>
    <submittedName>
        <fullName evidence="1">FAD-binding monooxygenase</fullName>
    </submittedName>
</protein>
<dbReference type="SUPFAM" id="SSF51905">
    <property type="entry name" value="FAD/NAD(P)-binding domain"/>
    <property type="match status" value="1"/>
</dbReference>
<name>A0ABP6DD56_9ACTN</name>
<keyword evidence="1" id="KW-0503">Monooxygenase</keyword>
<reference evidence="2" key="1">
    <citation type="journal article" date="2019" name="Int. J. Syst. Evol. Microbiol.">
        <title>The Global Catalogue of Microorganisms (GCM) 10K type strain sequencing project: providing services to taxonomists for standard genome sequencing and annotation.</title>
        <authorList>
            <consortium name="The Broad Institute Genomics Platform"/>
            <consortium name="The Broad Institute Genome Sequencing Center for Infectious Disease"/>
            <person name="Wu L."/>
            <person name="Ma J."/>
        </authorList>
    </citation>
    <scope>NUCLEOTIDE SEQUENCE [LARGE SCALE GENOMIC DNA]</scope>
    <source>
        <strain evidence="2">JCM 16373</strain>
    </source>
</reference>
<dbReference type="Proteomes" id="UP001501447">
    <property type="component" value="Unassembled WGS sequence"/>
</dbReference>
<keyword evidence="2" id="KW-1185">Reference proteome</keyword>
<accession>A0ABP6DD56</accession>